<evidence type="ECO:0000259" key="3">
    <source>
        <dbReference type="Pfam" id="PF01648"/>
    </source>
</evidence>
<comment type="caution">
    <text evidence="4">The sequence shown here is derived from an EMBL/GenBank/DDBJ whole genome shotgun (WGS) entry which is preliminary data.</text>
</comment>
<keyword evidence="5" id="KW-1185">Reference proteome</keyword>
<sequence>MDVKVRSADAAAVGVKVWSVNLDRPGMPGWSSLSTAECRRALRFADPLERRRWVVARSTLKRLLGELTGVPAARLAIRADPGGRPSVDGLDFNLSHSGQWALIAVAPEGQRVGVDVERISAETGFMELAARMYQPEEAERVRTAGAPEFFRLWTAKEAFVKATGIGLAGLRDTEVTREGSAALVGSRSRAERWPVRWLDVAPGYAAALVTTSWTPAPRTG</sequence>
<dbReference type="RefSeq" id="WP_397083123.1">
    <property type="nucleotide sequence ID" value="NZ_JBITGY010000005.1"/>
</dbReference>
<dbReference type="InterPro" id="IPR008278">
    <property type="entry name" value="4-PPantetheinyl_Trfase_dom"/>
</dbReference>
<dbReference type="InterPro" id="IPR050559">
    <property type="entry name" value="P-Pant_transferase_sf"/>
</dbReference>
<dbReference type="Proteomes" id="UP001612741">
    <property type="component" value="Unassembled WGS sequence"/>
</dbReference>
<proteinExistence type="inferred from homology"/>
<reference evidence="4 5" key="1">
    <citation type="submission" date="2024-10" db="EMBL/GenBank/DDBJ databases">
        <title>The Natural Products Discovery Center: Release of the First 8490 Sequenced Strains for Exploring Actinobacteria Biosynthetic Diversity.</title>
        <authorList>
            <person name="Kalkreuter E."/>
            <person name="Kautsar S.A."/>
            <person name="Yang D."/>
            <person name="Bader C.D."/>
            <person name="Teijaro C.N."/>
            <person name="Fluegel L."/>
            <person name="Davis C.M."/>
            <person name="Simpson J.R."/>
            <person name="Lauterbach L."/>
            <person name="Steele A.D."/>
            <person name="Gui C."/>
            <person name="Meng S."/>
            <person name="Li G."/>
            <person name="Viehrig K."/>
            <person name="Ye F."/>
            <person name="Su P."/>
            <person name="Kiefer A.F."/>
            <person name="Nichols A."/>
            <person name="Cepeda A.J."/>
            <person name="Yan W."/>
            <person name="Fan B."/>
            <person name="Jiang Y."/>
            <person name="Adhikari A."/>
            <person name="Zheng C.-J."/>
            <person name="Schuster L."/>
            <person name="Cowan T.M."/>
            <person name="Smanski M.J."/>
            <person name="Chevrette M.G."/>
            <person name="De Carvalho L.P.S."/>
            <person name="Shen B."/>
        </authorList>
    </citation>
    <scope>NUCLEOTIDE SEQUENCE [LARGE SCALE GENOMIC DNA]</scope>
    <source>
        <strain evidence="4 5">NPDC050545</strain>
    </source>
</reference>
<dbReference type="SUPFAM" id="SSF56214">
    <property type="entry name" value="4'-phosphopantetheinyl transferase"/>
    <property type="match status" value="2"/>
</dbReference>
<keyword evidence="2 4" id="KW-0808">Transferase</keyword>
<evidence type="ECO:0000313" key="5">
    <source>
        <dbReference type="Proteomes" id="UP001612741"/>
    </source>
</evidence>
<dbReference type="PANTHER" id="PTHR12215:SF10">
    <property type="entry name" value="L-AMINOADIPATE-SEMIALDEHYDE DEHYDROGENASE-PHOSPHOPANTETHEINYL TRANSFERASE"/>
    <property type="match status" value="1"/>
</dbReference>
<dbReference type="EMBL" id="JBITGY010000005">
    <property type="protein sequence ID" value="MFI6499671.1"/>
    <property type="molecule type" value="Genomic_DNA"/>
</dbReference>
<feature type="domain" description="4'-phosphopantetheinyl transferase" evidence="3">
    <location>
        <begin position="111"/>
        <end position="179"/>
    </location>
</feature>
<dbReference type="Gene3D" id="3.90.470.20">
    <property type="entry name" value="4'-phosphopantetheinyl transferase domain"/>
    <property type="match status" value="2"/>
</dbReference>
<evidence type="ECO:0000313" key="4">
    <source>
        <dbReference type="EMBL" id="MFI6499671.1"/>
    </source>
</evidence>
<comment type="similarity">
    <text evidence="1">Belongs to the P-Pant transferase superfamily. Gsp/Sfp/HetI/AcpT family.</text>
</comment>
<dbReference type="Pfam" id="PF01648">
    <property type="entry name" value="ACPS"/>
    <property type="match status" value="1"/>
</dbReference>
<dbReference type="GO" id="GO:0016740">
    <property type="term" value="F:transferase activity"/>
    <property type="evidence" value="ECO:0007669"/>
    <property type="project" value="UniProtKB-KW"/>
</dbReference>
<organism evidence="4 5">
    <name type="scientific">Nonomuraea typhae</name>
    <dbReference type="NCBI Taxonomy" id="2603600"/>
    <lineage>
        <taxon>Bacteria</taxon>
        <taxon>Bacillati</taxon>
        <taxon>Actinomycetota</taxon>
        <taxon>Actinomycetes</taxon>
        <taxon>Streptosporangiales</taxon>
        <taxon>Streptosporangiaceae</taxon>
        <taxon>Nonomuraea</taxon>
    </lineage>
</organism>
<accession>A0ABW7YUT4</accession>
<gene>
    <name evidence="4" type="ORF">ACIBG2_19945</name>
</gene>
<name>A0ABW7YUT4_9ACTN</name>
<protein>
    <submittedName>
        <fullName evidence="4">4'-phosphopantetheinyl transferase family protein</fullName>
    </submittedName>
</protein>
<evidence type="ECO:0000256" key="2">
    <source>
        <dbReference type="ARBA" id="ARBA00022679"/>
    </source>
</evidence>
<dbReference type="InterPro" id="IPR037143">
    <property type="entry name" value="4-PPantetheinyl_Trfase_dom_sf"/>
</dbReference>
<dbReference type="PANTHER" id="PTHR12215">
    <property type="entry name" value="PHOSPHOPANTETHEINE TRANSFERASE"/>
    <property type="match status" value="1"/>
</dbReference>
<evidence type="ECO:0000256" key="1">
    <source>
        <dbReference type="ARBA" id="ARBA00010990"/>
    </source>
</evidence>